<protein>
    <submittedName>
        <fullName evidence="2">Type II secretion system protein G</fullName>
    </submittedName>
</protein>
<evidence type="ECO:0000313" key="3">
    <source>
        <dbReference type="Proteomes" id="UP000317909"/>
    </source>
</evidence>
<dbReference type="Proteomes" id="UP000317909">
    <property type="component" value="Chromosome"/>
</dbReference>
<evidence type="ECO:0000259" key="1">
    <source>
        <dbReference type="Pfam" id="PF07596"/>
    </source>
</evidence>
<name>A0A517TT24_9BACT</name>
<dbReference type="KEGG" id="llh:I41_06710"/>
<dbReference type="RefSeq" id="WP_145430844.1">
    <property type="nucleotide sequence ID" value="NZ_CP036339.1"/>
</dbReference>
<dbReference type="InterPro" id="IPR012902">
    <property type="entry name" value="N_methyl_site"/>
</dbReference>
<dbReference type="InterPro" id="IPR045584">
    <property type="entry name" value="Pilin-like"/>
</dbReference>
<dbReference type="Pfam" id="PF07963">
    <property type="entry name" value="N_methyl"/>
    <property type="match status" value="1"/>
</dbReference>
<dbReference type="Gene3D" id="3.30.700.10">
    <property type="entry name" value="Glycoprotein, Type 4 Pilin"/>
    <property type="match status" value="1"/>
</dbReference>
<dbReference type="EMBL" id="CP036339">
    <property type="protein sequence ID" value="QDT71513.1"/>
    <property type="molecule type" value="Genomic_DNA"/>
</dbReference>
<dbReference type="OrthoDB" id="209901at2"/>
<proteinExistence type="predicted"/>
<evidence type="ECO:0000313" key="2">
    <source>
        <dbReference type="EMBL" id="QDT71513.1"/>
    </source>
</evidence>
<feature type="domain" description="DUF1559" evidence="1">
    <location>
        <begin position="33"/>
        <end position="360"/>
    </location>
</feature>
<keyword evidence="3" id="KW-1185">Reference proteome</keyword>
<reference evidence="2 3" key="1">
    <citation type="submission" date="2019-02" db="EMBL/GenBank/DDBJ databases">
        <title>Deep-cultivation of Planctomycetes and their phenomic and genomic characterization uncovers novel biology.</title>
        <authorList>
            <person name="Wiegand S."/>
            <person name="Jogler M."/>
            <person name="Boedeker C."/>
            <person name="Pinto D."/>
            <person name="Vollmers J."/>
            <person name="Rivas-Marin E."/>
            <person name="Kohn T."/>
            <person name="Peeters S.H."/>
            <person name="Heuer A."/>
            <person name="Rast P."/>
            <person name="Oberbeckmann S."/>
            <person name="Bunk B."/>
            <person name="Jeske O."/>
            <person name="Meyerdierks A."/>
            <person name="Storesund J.E."/>
            <person name="Kallscheuer N."/>
            <person name="Luecker S."/>
            <person name="Lage O.M."/>
            <person name="Pohl T."/>
            <person name="Merkel B.J."/>
            <person name="Hornburger P."/>
            <person name="Mueller R.-W."/>
            <person name="Bruemmer F."/>
            <person name="Labrenz M."/>
            <person name="Spormann A.M."/>
            <person name="Op den Camp H."/>
            <person name="Overmann J."/>
            <person name="Amann R."/>
            <person name="Jetten M.S.M."/>
            <person name="Mascher T."/>
            <person name="Medema M.H."/>
            <person name="Devos D.P."/>
            <person name="Kaster A.-K."/>
            <person name="Ovreas L."/>
            <person name="Rohde M."/>
            <person name="Galperin M.Y."/>
            <person name="Jogler C."/>
        </authorList>
    </citation>
    <scope>NUCLEOTIDE SEQUENCE [LARGE SCALE GENOMIC DNA]</scope>
    <source>
        <strain evidence="2 3">I41</strain>
    </source>
</reference>
<gene>
    <name evidence="2" type="primary">xcpT_1</name>
    <name evidence="2" type="ORF">I41_06710</name>
</gene>
<dbReference type="SUPFAM" id="SSF54523">
    <property type="entry name" value="Pili subunits"/>
    <property type="match status" value="1"/>
</dbReference>
<organism evidence="2 3">
    <name type="scientific">Lacipirellula limnantheis</name>
    <dbReference type="NCBI Taxonomy" id="2528024"/>
    <lineage>
        <taxon>Bacteria</taxon>
        <taxon>Pseudomonadati</taxon>
        <taxon>Planctomycetota</taxon>
        <taxon>Planctomycetia</taxon>
        <taxon>Pirellulales</taxon>
        <taxon>Lacipirellulaceae</taxon>
        <taxon>Lacipirellula</taxon>
    </lineage>
</organism>
<dbReference type="PANTHER" id="PTHR30093:SF2">
    <property type="entry name" value="TYPE II SECRETION SYSTEM PROTEIN H"/>
    <property type="match status" value="1"/>
</dbReference>
<dbReference type="NCBIfam" id="TIGR02532">
    <property type="entry name" value="IV_pilin_GFxxxE"/>
    <property type="match status" value="1"/>
</dbReference>
<accession>A0A517TT24</accession>
<dbReference type="InterPro" id="IPR011453">
    <property type="entry name" value="DUF1559"/>
</dbReference>
<sequence length="379" mass="40722">MQTRPSRGFTLVELLVVIAIIGVLVALLLPAVQAAREAARRTSCVNNVKQMALAAANYESAKKTFPPGRLRPDYERRGANGWVEQPTPGTSYNSAWNANERFGNFSVHVWLLPYMEATNIWNMIDITKGQSKQMVASNPHYNAFATAAGLFICPSDANTGVIISENNYRSNFGGSTPGGGTRSPGVYDALPTDPWDAAGNGAFTMGKKGLGAKDFTDGLSKTAFFSERTKGSASPLTSLPTKADMVTSASRPTQPVPVDAFFQECLSYTPQVSQYNFMAPGRWPAGDNWSNGWPFAGYDASQYNHVAPPNWSGYDCGSISAIPDTPHEFAIVAPRSDHPGAVVLAFGDGHTSIINDGIDLAVWRAIGSRNGQETIDSDL</sequence>
<dbReference type="PANTHER" id="PTHR30093">
    <property type="entry name" value="GENERAL SECRETION PATHWAY PROTEIN G"/>
    <property type="match status" value="1"/>
</dbReference>
<dbReference type="PROSITE" id="PS00409">
    <property type="entry name" value="PROKAR_NTER_METHYL"/>
    <property type="match status" value="1"/>
</dbReference>
<dbReference type="AlphaFoldDB" id="A0A517TT24"/>
<dbReference type="Pfam" id="PF07596">
    <property type="entry name" value="SBP_bac_10"/>
    <property type="match status" value="1"/>
</dbReference>